<evidence type="ECO:0000259" key="1">
    <source>
        <dbReference type="PROSITE" id="PS50097"/>
    </source>
</evidence>
<feature type="domain" description="MATH" evidence="2">
    <location>
        <begin position="12"/>
        <end position="149"/>
    </location>
</feature>
<organism evidence="3 4">
    <name type="scientific">Microctonus aethiopoides</name>
    <dbReference type="NCBI Taxonomy" id="144406"/>
    <lineage>
        <taxon>Eukaryota</taxon>
        <taxon>Metazoa</taxon>
        <taxon>Ecdysozoa</taxon>
        <taxon>Arthropoda</taxon>
        <taxon>Hexapoda</taxon>
        <taxon>Insecta</taxon>
        <taxon>Pterygota</taxon>
        <taxon>Neoptera</taxon>
        <taxon>Endopterygota</taxon>
        <taxon>Hymenoptera</taxon>
        <taxon>Apocrita</taxon>
        <taxon>Ichneumonoidea</taxon>
        <taxon>Braconidae</taxon>
        <taxon>Euphorinae</taxon>
        <taxon>Microctonus</taxon>
    </lineage>
</organism>
<dbReference type="InterPro" id="IPR002083">
    <property type="entry name" value="MATH/TRAF_dom"/>
</dbReference>
<dbReference type="InterPro" id="IPR011333">
    <property type="entry name" value="SKP1/BTB/POZ_sf"/>
</dbReference>
<name>A0AA39C4D6_9HYME</name>
<dbReference type="EMBL" id="JAQQBS010001425">
    <property type="protein sequence ID" value="KAK0157659.1"/>
    <property type="molecule type" value="Genomic_DNA"/>
</dbReference>
<dbReference type="PROSITE" id="PS50144">
    <property type="entry name" value="MATH"/>
    <property type="match status" value="1"/>
</dbReference>
<dbReference type="Gene3D" id="3.30.710.10">
    <property type="entry name" value="Potassium Channel Kv1.1, Chain A"/>
    <property type="match status" value="1"/>
</dbReference>
<dbReference type="SUPFAM" id="SSF49599">
    <property type="entry name" value="TRAF domain-like"/>
    <property type="match status" value="1"/>
</dbReference>
<dbReference type="SMART" id="SM00225">
    <property type="entry name" value="BTB"/>
    <property type="match status" value="1"/>
</dbReference>
<proteinExistence type="predicted"/>
<dbReference type="AlphaFoldDB" id="A0AA39C4D6"/>
<evidence type="ECO:0000259" key="2">
    <source>
        <dbReference type="PROSITE" id="PS50144"/>
    </source>
</evidence>
<dbReference type="Gene3D" id="2.60.210.10">
    <property type="entry name" value="Apoptosis, Tumor Necrosis Factor Receptor Associated Protein 2, Chain A"/>
    <property type="match status" value="1"/>
</dbReference>
<dbReference type="SUPFAM" id="SSF54695">
    <property type="entry name" value="POZ domain"/>
    <property type="match status" value="1"/>
</dbReference>
<sequence>MGECYTNIEKCQTEYKWTIQQFNSHLEICENFMEVEGINLQSPEFYTEIDGHRTTWNLQVFFNGLKAEHKDWISFQINCSSEMDNNIIGLYNIYIVKGNGMKVLVCKSNKLIGFKKISTLLINQFFEKKAILKENDLLPHDTLTIICEVVILGEPITTPGPKPITYPKYALLEDYQKLFNTRVCSDVIFIVGDRKITAHKAILIARSVVFSTMLKDDKMNRSREYVVNITDMRPNVFHEFLRFIYTNEIFNLNEFNKELLFAADKYQIELLKEICEYSLYKCLDVENAAKTLVLADDYVCPQLVVHTINFINKYGLEVINTLGYKAMEISHPHLVTAIYKALLIDRSTLRIEQESIKKCSTPISEMI</sequence>
<dbReference type="PROSITE" id="PS50097">
    <property type="entry name" value="BTB"/>
    <property type="match status" value="1"/>
</dbReference>
<comment type="caution">
    <text evidence="3">The sequence shown here is derived from an EMBL/GenBank/DDBJ whole genome shotgun (WGS) entry which is preliminary data.</text>
</comment>
<dbReference type="InterPro" id="IPR000210">
    <property type="entry name" value="BTB/POZ_dom"/>
</dbReference>
<dbReference type="Proteomes" id="UP001168990">
    <property type="component" value="Unassembled WGS sequence"/>
</dbReference>
<accession>A0AA39C4D6</accession>
<protein>
    <submittedName>
        <fullName evidence="3">Uncharacterized protein</fullName>
    </submittedName>
</protein>
<dbReference type="GO" id="GO:0030163">
    <property type="term" value="P:protein catabolic process"/>
    <property type="evidence" value="ECO:0007669"/>
    <property type="project" value="UniProtKB-ARBA"/>
</dbReference>
<dbReference type="InterPro" id="IPR008974">
    <property type="entry name" value="TRAF-like"/>
</dbReference>
<gene>
    <name evidence="3" type="ORF">PV328_011370</name>
</gene>
<reference evidence="3" key="2">
    <citation type="submission" date="2023-03" db="EMBL/GenBank/DDBJ databases">
        <authorList>
            <person name="Inwood S.N."/>
            <person name="Skelly J.G."/>
            <person name="Guhlin J."/>
            <person name="Harrop T.W.R."/>
            <person name="Goldson S.G."/>
            <person name="Dearden P.K."/>
        </authorList>
    </citation>
    <scope>NUCLEOTIDE SEQUENCE</scope>
    <source>
        <strain evidence="3">Irish</strain>
        <tissue evidence="3">Whole body</tissue>
    </source>
</reference>
<evidence type="ECO:0000313" key="4">
    <source>
        <dbReference type="Proteomes" id="UP001168990"/>
    </source>
</evidence>
<dbReference type="PANTHER" id="PTHR24413">
    <property type="entry name" value="SPECKLE-TYPE POZ PROTEIN"/>
    <property type="match status" value="1"/>
</dbReference>
<dbReference type="Gene3D" id="1.25.40.420">
    <property type="match status" value="1"/>
</dbReference>
<dbReference type="Pfam" id="PF22486">
    <property type="entry name" value="MATH_2"/>
    <property type="match status" value="1"/>
</dbReference>
<dbReference type="FunFam" id="3.30.710.10:FF:000159">
    <property type="entry name" value="Speckle-type POZ protein B"/>
    <property type="match status" value="1"/>
</dbReference>
<feature type="domain" description="BTB" evidence="1">
    <location>
        <begin position="185"/>
        <end position="249"/>
    </location>
</feature>
<reference evidence="3" key="1">
    <citation type="journal article" date="2023" name="bioRxiv">
        <title>Scaffold-level genome assemblies of two parasitoid biocontrol wasps reveal the parthenogenesis mechanism and an associated novel virus.</title>
        <authorList>
            <person name="Inwood S."/>
            <person name="Skelly J."/>
            <person name="Guhlin J."/>
            <person name="Harrop T."/>
            <person name="Goldson S."/>
            <person name="Dearden P."/>
        </authorList>
    </citation>
    <scope>NUCLEOTIDE SEQUENCE</scope>
    <source>
        <strain evidence="3">Irish</strain>
        <tissue evidence="3">Whole body</tissue>
    </source>
</reference>
<evidence type="ECO:0000313" key="3">
    <source>
        <dbReference type="EMBL" id="KAK0157659.1"/>
    </source>
</evidence>
<keyword evidence="4" id="KW-1185">Reference proteome</keyword>
<dbReference type="Pfam" id="PF00651">
    <property type="entry name" value="BTB"/>
    <property type="match status" value="1"/>
</dbReference>